<dbReference type="EC" id="2.4.2.31" evidence="9"/>
<keyword evidence="9" id="KW-0521">NADP</keyword>
<sequence>MLLSREERRQDALSVHTLMPSEVTTDEQEATFLYSQILSEIFINIKYEKAEDVEVGLHETAAELRDLYAKNQSEIEKINLFERTYTSKTPVKWYTGDSAVYRVVNEALREQKTETLYNVRYYIKDLHRQLTQMHKQWKSSLSERQITLYRGTVWPESQFEKQLRSNIGGLLSFSSFTSTSLDRTLCDVIYGNCSGQLGKSGIVFEVKVDLDTCQWPCANITSENHYGDAEQEILFTMGTVFRIVSVEPKQEKGNWIVKLELTSDEDIELKELGRHLRREIGHGSPLISLGKLLRRMAKYAQAKSIYQRLLNFKQIKYNAHTLMNLYHDLGTVCARLGNDQEALSYLDTALKLKSVLKTFNLAPTLTEIGHVLASQNKQQDAMINYAAALNEEMKQDKPNPLNLALIHKSLAFSQLSSGRAYTHALEYLLHADDYEEAAGLVKRKHHRRADTQNIMGLIYYAIGEFRQALTCFQRAFTIETISLPVDHPSTASTLAHIAATLDHLYRPDEALEQIKRALDVAKKIFPSLHPQ</sequence>
<dbReference type="EMBL" id="CAJOBA010001736">
    <property type="protein sequence ID" value="CAF3612033.1"/>
    <property type="molecule type" value="Genomic_DNA"/>
</dbReference>
<dbReference type="Pfam" id="PF13181">
    <property type="entry name" value="TPR_8"/>
    <property type="match status" value="1"/>
</dbReference>
<feature type="non-terminal residue" evidence="11">
    <location>
        <position position="1"/>
    </location>
</feature>
<reference evidence="11" key="1">
    <citation type="submission" date="2021-02" db="EMBL/GenBank/DDBJ databases">
        <authorList>
            <person name="Nowell W R."/>
        </authorList>
    </citation>
    <scope>NUCLEOTIDE SEQUENCE</scope>
</reference>
<keyword evidence="5" id="KW-0677">Repeat</keyword>
<dbReference type="InterPro" id="IPR000768">
    <property type="entry name" value="ART"/>
</dbReference>
<accession>A0A8S2H7W0</accession>
<name>A0A8S2H7W0_9BILA</name>
<keyword evidence="2 9" id="KW-0328">Glycosyltransferase</keyword>
<evidence type="ECO:0000313" key="11">
    <source>
        <dbReference type="EMBL" id="CAF3612033.1"/>
    </source>
</evidence>
<dbReference type="SUPFAM" id="SSF56399">
    <property type="entry name" value="ADP-ribosylation"/>
    <property type="match status" value="1"/>
</dbReference>
<keyword evidence="6 8" id="KW-0802">TPR repeat</keyword>
<dbReference type="Gene3D" id="3.90.176.10">
    <property type="entry name" value="Toxin ADP-ribosyltransferase, Chain A, domain 1"/>
    <property type="match status" value="1"/>
</dbReference>
<dbReference type="Proteomes" id="UP000677228">
    <property type="component" value="Unassembled WGS sequence"/>
</dbReference>
<keyword evidence="3 9" id="KW-0808">Transferase</keyword>
<dbReference type="PROSITE" id="PS50005">
    <property type="entry name" value="TPR"/>
    <property type="match status" value="1"/>
</dbReference>
<dbReference type="PANTHER" id="PTHR45641">
    <property type="entry name" value="TETRATRICOPEPTIDE REPEAT PROTEIN (AFU_ORTHOLOGUE AFUA_6G03870)"/>
    <property type="match status" value="1"/>
</dbReference>
<organism evidence="11 12">
    <name type="scientific">Didymodactylos carnosus</name>
    <dbReference type="NCBI Taxonomy" id="1234261"/>
    <lineage>
        <taxon>Eukaryota</taxon>
        <taxon>Metazoa</taxon>
        <taxon>Spiralia</taxon>
        <taxon>Gnathifera</taxon>
        <taxon>Rotifera</taxon>
        <taxon>Eurotatoria</taxon>
        <taxon>Bdelloidea</taxon>
        <taxon>Philodinida</taxon>
        <taxon>Philodinidae</taxon>
        <taxon>Didymodactylos</taxon>
    </lineage>
</organism>
<evidence type="ECO:0000313" key="10">
    <source>
        <dbReference type="EMBL" id="CAF0827586.1"/>
    </source>
</evidence>
<dbReference type="PANTHER" id="PTHR45641:SF19">
    <property type="entry name" value="NEPHROCYSTIN-3"/>
    <property type="match status" value="1"/>
</dbReference>
<dbReference type="SUPFAM" id="SSF48452">
    <property type="entry name" value="TPR-like"/>
    <property type="match status" value="1"/>
</dbReference>
<dbReference type="AlphaFoldDB" id="A0A8S2H7W0"/>
<dbReference type="Pfam" id="PF01129">
    <property type="entry name" value="ART"/>
    <property type="match status" value="1"/>
</dbReference>
<feature type="repeat" description="TPR" evidence="8">
    <location>
        <begin position="449"/>
        <end position="482"/>
    </location>
</feature>
<dbReference type="Gene3D" id="1.25.40.10">
    <property type="entry name" value="Tetratricopeptide repeat domain"/>
    <property type="match status" value="2"/>
</dbReference>
<proteinExistence type="inferred from homology"/>
<dbReference type="GO" id="GO:0016779">
    <property type="term" value="F:nucleotidyltransferase activity"/>
    <property type="evidence" value="ECO:0007669"/>
    <property type="project" value="UniProtKB-KW"/>
</dbReference>
<evidence type="ECO:0000313" key="12">
    <source>
        <dbReference type="Proteomes" id="UP000682733"/>
    </source>
</evidence>
<evidence type="ECO:0000256" key="2">
    <source>
        <dbReference type="ARBA" id="ARBA00022676"/>
    </source>
</evidence>
<evidence type="ECO:0000256" key="7">
    <source>
        <dbReference type="ARBA" id="ARBA00047597"/>
    </source>
</evidence>
<evidence type="ECO:0000256" key="6">
    <source>
        <dbReference type="ARBA" id="ARBA00022803"/>
    </source>
</evidence>
<comment type="catalytic activity">
    <reaction evidence="7 9">
        <text>L-arginyl-[protein] + NAD(+) = N(omega)-(ADP-D-ribosyl)-L-arginyl-[protein] + nicotinamide + H(+)</text>
        <dbReference type="Rhea" id="RHEA:19149"/>
        <dbReference type="Rhea" id="RHEA-COMP:10532"/>
        <dbReference type="Rhea" id="RHEA-COMP:15087"/>
        <dbReference type="ChEBI" id="CHEBI:15378"/>
        <dbReference type="ChEBI" id="CHEBI:17154"/>
        <dbReference type="ChEBI" id="CHEBI:29965"/>
        <dbReference type="ChEBI" id="CHEBI:57540"/>
        <dbReference type="ChEBI" id="CHEBI:142554"/>
        <dbReference type="EC" id="2.4.2.31"/>
    </reaction>
</comment>
<evidence type="ECO:0000256" key="8">
    <source>
        <dbReference type="PROSITE-ProRule" id="PRU00339"/>
    </source>
</evidence>
<evidence type="ECO:0000256" key="5">
    <source>
        <dbReference type="ARBA" id="ARBA00022737"/>
    </source>
</evidence>
<evidence type="ECO:0000256" key="9">
    <source>
        <dbReference type="RuleBase" id="RU361228"/>
    </source>
</evidence>
<dbReference type="Proteomes" id="UP000682733">
    <property type="component" value="Unassembled WGS sequence"/>
</dbReference>
<comment type="caution">
    <text evidence="11">The sequence shown here is derived from an EMBL/GenBank/DDBJ whole genome shotgun (WGS) entry which is preliminary data.</text>
</comment>
<gene>
    <name evidence="10" type="ORF">OVA965_LOCUS5976</name>
    <name evidence="11" type="ORF">TMI583_LOCUS5972</name>
</gene>
<dbReference type="PROSITE" id="PS51996">
    <property type="entry name" value="TR_MART"/>
    <property type="match status" value="1"/>
</dbReference>
<evidence type="ECO:0000256" key="4">
    <source>
        <dbReference type="ARBA" id="ARBA00022695"/>
    </source>
</evidence>
<dbReference type="GO" id="GO:0106274">
    <property type="term" value="F:NAD+-protein-arginine ADP-ribosyltransferase activity"/>
    <property type="evidence" value="ECO:0007669"/>
    <property type="project" value="UniProtKB-EC"/>
</dbReference>
<dbReference type="SMART" id="SM00028">
    <property type="entry name" value="TPR"/>
    <property type="match status" value="5"/>
</dbReference>
<dbReference type="Pfam" id="PF13424">
    <property type="entry name" value="TPR_12"/>
    <property type="match status" value="1"/>
</dbReference>
<keyword evidence="9" id="KW-0520">NAD</keyword>
<dbReference type="InterPro" id="IPR011990">
    <property type="entry name" value="TPR-like_helical_dom_sf"/>
</dbReference>
<keyword evidence="4" id="KW-0548">Nucleotidyltransferase</keyword>
<protein>
    <recommendedName>
        <fullName evidence="9">NAD(P)(+)--arginine ADP-ribosyltransferase</fullName>
        <ecNumber evidence="9">2.4.2.31</ecNumber>
    </recommendedName>
    <alternativeName>
        <fullName evidence="9">Mono(ADP-ribosyl)transferase</fullName>
    </alternativeName>
</protein>
<dbReference type="InterPro" id="IPR019734">
    <property type="entry name" value="TPR_rpt"/>
</dbReference>
<comment type="similarity">
    <text evidence="1 9">Belongs to the Arg-specific ADP-ribosyltransferase family.</text>
</comment>
<evidence type="ECO:0000256" key="3">
    <source>
        <dbReference type="ARBA" id="ARBA00022679"/>
    </source>
</evidence>
<dbReference type="EMBL" id="CAJNOK010001736">
    <property type="protein sequence ID" value="CAF0827586.1"/>
    <property type="molecule type" value="Genomic_DNA"/>
</dbReference>
<evidence type="ECO:0000256" key="1">
    <source>
        <dbReference type="ARBA" id="ARBA00009558"/>
    </source>
</evidence>